<feature type="compositionally biased region" description="Low complexity" evidence="7">
    <location>
        <begin position="406"/>
        <end position="417"/>
    </location>
</feature>
<dbReference type="InterPro" id="IPR004843">
    <property type="entry name" value="Calcineurin-like_PHP"/>
</dbReference>
<feature type="region of interest" description="Disordered" evidence="7">
    <location>
        <begin position="402"/>
        <end position="441"/>
    </location>
</feature>
<dbReference type="NCBIfam" id="TIGR00619">
    <property type="entry name" value="sbcd"/>
    <property type="match status" value="1"/>
</dbReference>
<sequence length="441" mass="46831">MRILHTSDWHIGRTFHGVDLLADQECSLRAVAELVAAERVDVVVLPGDVYDRSIPSADAIAVCNRGFEAIRAAGATIVATSGNHDSPTRLGALGTFAAAGGLHLRCAIKDVARPVLLSDEHGEVAFYGIPYLEPDITRVELGVPQARSHAEILDAAMGLIRHDLAARSGLRSVVLAHAFVVGGEATGSERSISVGGVETVPQSAFDGIDYVALGHLHSPQTLSDSVRYSGSPLPYSFGERSHRKAVWIIDLDASGLAGVTRHELPVVRGLSQLTGELDTLLTAPEHTGAESHYVSATLTDHARPVDALRRLRERFPHAVHVEWQRPEGNPELRYRERVHGRRDAEIAHSFLTDVRGAPTAGEMTWVERALAAAVRETDGLNRAVAEADSASFASAAVRAAKRDDAASAADSRPVDAAGAAEEPPGLFDDFESGGPAAGLTA</sequence>
<evidence type="ECO:0000313" key="10">
    <source>
        <dbReference type="Proteomes" id="UP000602198"/>
    </source>
</evidence>
<keyword evidence="5 6" id="KW-0269">Exonuclease</keyword>
<comment type="caution">
    <text evidence="9">The sequence shown here is derived from an EMBL/GenBank/DDBJ whole genome shotgun (WGS) entry which is preliminary data.</text>
</comment>
<dbReference type="Pfam" id="PF00149">
    <property type="entry name" value="Metallophos"/>
    <property type="match status" value="1"/>
</dbReference>
<dbReference type="PANTHER" id="PTHR30337:SF0">
    <property type="entry name" value="NUCLEASE SBCCD SUBUNIT D"/>
    <property type="match status" value="1"/>
</dbReference>
<comment type="similarity">
    <text evidence="1 6">Belongs to the SbcD family.</text>
</comment>
<dbReference type="InterPro" id="IPR050535">
    <property type="entry name" value="DNA_Repair-Maintenance_Comp"/>
</dbReference>
<keyword evidence="6" id="KW-0235">DNA replication</keyword>
<evidence type="ECO:0000256" key="7">
    <source>
        <dbReference type="SAM" id="MobiDB-lite"/>
    </source>
</evidence>
<evidence type="ECO:0000313" key="9">
    <source>
        <dbReference type="EMBL" id="MBL1076041.1"/>
    </source>
</evidence>
<evidence type="ECO:0000256" key="2">
    <source>
        <dbReference type="ARBA" id="ARBA00013365"/>
    </source>
</evidence>
<protein>
    <recommendedName>
        <fullName evidence="2 6">Nuclease SbcCD subunit D</fullName>
    </recommendedName>
</protein>
<keyword evidence="6" id="KW-0233">DNA recombination</keyword>
<comment type="subunit">
    <text evidence="6">Heterodimer of SbcC and SbcD.</text>
</comment>
<dbReference type="CDD" id="cd00840">
    <property type="entry name" value="MPP_Mre11_N"/>
    <property type="match status" value="1"/>
</dbReference>
<evidence type="ECO:0000256" key="3">
    <source>
        <dbReference type="ARBA" id="ARBA00022722"/>
    </source>
</evidence>
<dbReference type="RefSeq" id="WP_201948624.1">
    <property type="nucleotide sequence ID" value="NZ_JAERRJ010000006.1"/>
</dbReference>
<keyword evidence="3 6" id="KW-0540">Nuclease</keyword>
<keyword evidence="10" id="KW-1185">Reference proteome</keyword>
<evidence type="ECO:0000256" key="1">
    <source>
        <dbReference type="ARBA" id="ARBA00010555"/>
    </source>
</evidence>
<comment type="function">
    <text evidence="6">SbcCD cleaves DNA hairpin structures. These structures can inhibit DNA replication and are intermediates in certain DNA recombination reactions. The complex acts as a 3'-&gt;5' double strand exonuclease that can open hairpins. It also has a 5' single-strand endonuclease activity.</text>
</comment>
<gene>
    <name evidence="6" type="primary">sbcD</name>
    <name evidence="9" type="ORF">JK358_16710</name>
</gene>
<organism evidence="9 10">
    <name type="scientific">Nocardia acididurans</name>
    <dbReference type="NCBI Taxonomy" id="2802282"/>
    <lineage>
        <taxon>Bacteria</taxon>
        <taxon>Bacillati</taxon>
        <taxon>Actinomycetota</taxon>
        <taxon>Actinomycetes</taxon>
        <taxon>Mycobacteriales</taxon>
        <taxon>Nocardiaceae</taxon>
        <taxon>Nocardia</taxon>
    </lineage>
</organism>
<name>A0ABS1M6X6_9NOCA</name>
<accession>A0ABS1M6X6</accession>
<keyword evidence="6" id="KW-0255">Endonuclease</keyword>
<dbReference type="InterPro" id="IPR029052">
    <property type="entry name" value="Metallo-depent_PP-like"/>
</dbReference>
<keyword evidence="4 6" id="KW-0378">Hydrolase</keyword>
<evidence type="ECO:0000256" key="5">
    <source>
        <dbReference type="ARBA" id="ARBA00022839"/>
    </source>
</evidence>
<dbReference type="Gene3D" id="3.60.21.10">
    <property type="match status" value="1"/>
</dbReference>
<dbReference type="Proteomes" id="UP000602198">
    <property type="component" value="Unassembled WGS sequence"/>
</dbReference>
<evidence type="ECO:0000256" key="4">
    <source>
        <dbReference type="ARBA" id="ARBA00022801"/>
    </source>
</evidence>
<dbReference type="InterPro" id="IPR004593">
    <property type="entry name" value="SbcD"/>
</dbReference>
<dbReference type="SUPFAM" id="SSF56300">
    <property type="entry name" value="Metallo-dependent phosphatases"/>
    <property type="match status" value="1"/>
</dbReference>
<feature type="domain" description="Calcineurin-like phosphoesterase" evidence="8">
    <location>
        <begin position="1"/>
        <end position="219"/>
    </location>
</feature>
<reference evidence="9 10" key="1">
    <citation type="submission" date="2021-01" db="EMBL/GenBank/DDBJ databases">
        <title>WGS of actinomycetes isolated from Thailand.</title>
        <authorList>
            <person name="Thawai C."/>
        </authorList>
    </citation>
    <scope>NUCLEOTIDE SEQUENCE [LARGE SCALE GENOMIC DNA]</scope>
    <source>
        <strain evidence="9 10">LPG 2</strain>
    </source>
</reference>
<proteinExistence type="inferred from homology"/>
<dbReference type="EMBL" id="JAERRJ010000006">
    <property type="protein sequence ID" value="MBL1076041.1"/>
    <property type="molecule type" value="Genomic_DNA"/>
</dbReference>
<evidence type="ECO:0000259" key="8">
    <source>
        <dbReference type="Pfam" id="PF00149"/>
    </source>
</evidence>
<dbReference type="InterPro" id="IPR041796">
    <property type="entry name" value="Mre11_N"/>
</dbReference>
<dbReference type="GO" id="GO:0004527">
    <property type="term" value="F:exonuclease activity"/>
    <property type="evidence" value="ECO:0007669"/>
    <property type="project" value="UniProtKB-KW"/>
</dbReference>
<evidence type="ECO:0000256" key="6">
    <source>
        <dbReference type="RuleBase" id="RU363069"/>
    </source>
</evidence>
<dbReference type="PANTHER" id="PTHR30337">
    <property type="entry name" value="COMPONENT OF ATP-DEPENDENT DSDNA EXONUCLEASE"/>
    <property type="match status" value="1"/>
</dbReference>